<feature type="transmembrane region" description="Helical" evidence="9">
    <location>
        <begin position="215"/>
        <end position="234"/>
    </location>
</feature>
<dbReference type="PRINTS" id="PR00175">
    <property type="entry name" value="NAALASMPORT"/>
</dbReference>
<proteinExistence type="inferred from homology"/>
<keyword evidence="11" id="KW-1185">Reference proteome</keyword>
<feature type="transmembrane region" description="Helical" evidence="9">
    <location>
        <begin position="349"/>
        <end position="373"/>
    </location>
</feature>
<evidence type="ECO:0000256" key="1">
    <source>
        <dbReference type="ARBA" id="ARBA00004651"/>
    </source>
</evidence>
<feature type="transmembrane region" description="Helical" evidence="9">
    <location>
        <begin position="385"/>
        <end position="410"/>
    </location>
</feature>
<feature type="transmembrane region" description="Helical" evidence="9">
    <location>
        <begin position="20"/>
        <end position="43"/>
    </location>
</feature>
<dbReference type="GO" id="GO:0005886">
    <property type="term" value="C:plasma membrane"/>
    <property type="evidence" value="ECO:0007669"/>
    <property type="project" value="UniProtKB-SubCell"/>
</dbReference>
<evidence type="ECO:0000256" key="6">
    <source>
        <dbReference type="ARBA" id="ARBA00022847"/>
    </source>
</evidence>
<accession>A0A7G7YNX7</accession>
<keyword evidence="5 9" id="KW-0812">Transmembrane</keyword>
<feature type="transmembrane region" description="Helical" evidence="9">
    <location>
        <begin position="185"/>
        <end position="203"/>
    </location>
</feature>
<keyword evidence="8 9" id="KW-0472">Membrane</keyword>
<evidence type="ECO:0000256" key="7">
    <source>
        <dbReference type="ARBA" id="ARBA00022989"/>
    </source>
</evidence>
<dbReference type="PANTHER" id="PTHR30330:SF1">
    <property type="entry name" value="AMINO-ACID CARRIER PROTEIN ALST"/>
    <property type="match status" value="1"/>
</dbReference>
<gene>
    <name evidence="10" type="ORF">GP473_05570</name>
</gene>
<keyword evidence="6 9" id="KW-0769">Symport</keyword>
<evidence type="ECO:0000313" key="11">
    <source>
        <dbReference type="Proteomes" id="UP000515275"/>
    </source>
</evidence>
<comment type="similarity">
    <text evidence="2 9">Belongs to the alanine or glycine:cation symporter (AGCS) (TC 2.A.25) family.</text>
</comment>
<feature type="transmembrane region" description="Helical" evidence="9">
    <location>
        <begin position="416"/>
        <end position="439"/>
    </location>
</feature>
<evidence type="ECO:0000256" key="3">
    <source>
        <dbReference type="ARBA" id="ARBA00022448"/>
    </source>
</evidence>
<feature type="transmembrane region" description="Helical" evidence="9">
    <location>
        <begin position="145"/>
        <end position="165"/>
    </location>
</feature>
<keyword evidence="3 9" id="KW-0813">Transport</keyword>
<keyword evidence="7 9" id="KW-1133">Transmembrane helix</keyword>
<dbReference type="Gene3D" id="1.20.1740.10">
    <property type="entry name" value="Amino acid/polyamine transporter I"/>
    <property type="match status" value="1"/>
</dbReference>
<comment type="subcellular location">
    <subcellularLocation>
        <location evidence="1 9">Cell membrane</location>
        <topology evidence="1 9">Multi-pass membrane protein</topology>
    </subcellularLocation>
</comment>
<evidence type="ECO:0000313" key="10">
    <source>
        <dbReference type="EMBL" id="QNH96197.1"/>
    </source>
</evidence>
<dbReference type="GO" id="GO:0005283">
    <property type="term" value="F:amino acid:sodium symporter activity"/>
    <property type="evidence" value="ECO:0007669"/>
    <property type="project" value="InterPro"/>
</dbReference>
<dbReference type="RefSeq" id="WP_185769940.1">
    <property type="nucleotide sequence ID" value="NZ_CP046883.1"/>
</dbReference>
<dbReference type="AlphaFoldDB" id="A0A7G7YNX7"/>
<reference evidence="10 11" key="1">
    <citation type="submission" date="2019-12" db="EMBL/GenBank/DDBJ databases">
        <title>Corynebacterium sp. nov., isolated from feces of the Anser Albifrons in China.</title>
        <authorList>
            <person name="Liu Q."/>
        </authorList>
    </citation>
    <scope>NUCLEOTIDE SEQUENCE [LARGE SCALE GENOMIC DNA]</scope>
    <source>
        <strain evidence="10 11">23H37-10</strain>
    </source>
</reference>
<feature type="transmembrane region" description="Helical" evidence="9">
    <location>
        <begin position="306"/>
        <end position="329"/>
    </location>
</feature>
<dbReference type="InterPro" id="IPR001463">
    <property type="entry name" value="Na/Ala_symport"/>
</dbReference>
<dbReference type="PANTHER" id="PTHR30330">
    <property type="entry name" value="AGSS FAMILY TRANSPORTER, SODIUM-ALANINE"/>
    <property type="match status" value="1"/>
</dbReference>
<sequence length="495" mass="52637">MQSIEHFLTVDINNNLGKVIPFLLIGAGVYFGLRTIIVQIRMFPDMVRSLKDKPHPDSSDAEISAFKAFTISAASRVGTGNVVGVAIAISVGGPGAVFWMWMVAIIGGATAFVESTLAQLWKSKHDGAYVGGPAYYMTRGLNARWLAVIFGIAITITYGLVYNAVQTNSIVEAVNTSLGGETSNSLRVIIGLVLAILTAFIIFGGVTRIANATQVIVPFMAGAYIFIGVIVLALNIGEIPGMFADIVGHALGLKEIAGAGIGAAFMNGMRRGLFSNEAGQGSAPNAAATASVSHPVKQGLVQTLGVYFDTLVVCSITAFIILLSHPTIGESMQSANLTQQALASEVGRWGIHFVTFILFFLAFSSVLGNYYLAQANVEYFTRNKNAIIAFRILVVLCVFGGAVGTVPIVWALADTFAATMVIINLIAIVPLAGVAVKLLKHFSAQKHQGLEPVFHRDDMPELKNVECWDGSDPVTTREFWNDAVTPRSTTSGGES</sequence>
<protein>
    <submittedName>
        <fullName evidence="10">Amino acid carrier protein</fullName>
    </submittedName>
</protein>
<dbReference type="PROSITE" id="PS00873">
    <property type="entry name" value="NA_ALANINE_SYMP"/>
    <property type="match status" value="1"/>
</dbReference>
<organism evidence="10 11">
    <name type="scientific">Corynebacterium anserum</name>
    <dbReference type="NCBI Taxonomy" id="2684406"/>
    <lineage>
        <taxon>Bacteria</taxon>
        <taxon>Bacillati</taxon>
        <taxon>Actinomycetota</taxon>
        <taxon>Actinomycetes</taxon>
        <taxon>Mycobacteriales</taxon>
        <taxon>Corynebacteriaceae</taxon>
        <taxon>Corynebacterium</taxon>
    </lineage>
</organism>
<dbReference type="Pfam" id="PF01235">
    <property type="entry name" value="Na_Ala_symp"/>
    <property type="match status" value="1"/>
</dbReference>
<keyword evidence="4 9" id="KW-1003">Cell membrane</keyword>
<evidence type="ECO:0000256" key="2">
    <source>
        <dbReference type="ARBA" id="ARBA00009261"/>
    </source>
</evidence>
<dbReference type="FunFam" id="1.20.1740.10:FF:000004">
    <property type="entry name" value="Sodium:alanine symporter family protein"/>
    <property type="match status" value="1"/>
</dbReference>
<dbReference type="NCBIfam" id="TIGR00835">
    <property type="entry name" value="agcS"/>
    <property type="match status" value="1"/>
</dbReference>
<evidence type="ECO:0000256" key="5">
    <source>
        <dbReference type="ARBA" id="ARBA00022692"/>
    </source>
</evidence>
<dbReference type="Proteomes" id="UP000515275">
    <property type="component" value="Chromosome"/>
</dbReference>
<feature type="transmembrane region" description="Helical" evidence="9">
    <location>
        <begin position="73"/>
        <end position="92"/>
    </location>
</feature>
<dbReference type="KEGG" id="cans:GP473_05570"/>
<evidence type="ECO:0000256" key="9">
    <source>
        <dbReference type="RuleBase" id="RU363064"/>
    </source>
</evidence>
<evidence type="ECO:0000256" key="8">
    <source>
        <dbReference type="ARBA" id="ARBA00023136"/>
    </source>
</evidence>
<name>A0A7G7YNX7_9CORY</name>
<evidence type="ECO:0000256" key="4">
    <source>
        <dbReference type="ARBA" id="ARBA00022475"/>
    </source>
</evidence>
<dbReference type="EMBL" id="CP046883">
    <property type="protein sequence ID" value="QNH96197.1"/>
    <property type="molecule type" value="Genomic_DNA"/>
</dbReference>